<organism evidence="2 3">
    <name type="scientific">Elsinoe batatas</name>
    <dbReference type="NCBI Taxonomy" id="2601811"/>
    <lineage>
        <taxon>Eukaryota</taxon>
        <taxon>Fungi</taxon>
        <taxon>Dikarya</taxon>
        <taxon>Ascomycota</taxon>
        <taxon>Pezizomycotina</taxon>
        <taxon>Dothideomycetes</taxon>
        <taxon>Dothideomycetidae</taxon>
        <taxon>Myriangiales</taxon>
        <taxon>Elsinoaceae</taxon>
        <taxon>Elsinoe</taxon>
    </lineage>
</organism>
<evidence type="ECO:0000256" key="1">
    <source>
        <dbReference type="SAM" id="MobiDB-lite"/>
    </source>
</evidence>
<feature type="region of interest" description="Disordered" evidence="1">
    <location>
        <begin position="192"/>
        <end position="249"/>
    </location>
</feature>
<gene>
    <name evidence="2" type="ORF">KVT40_005931</name>
</gene>
<name>A0A8K0PEP8_9PEZI</name>
<accession>A0A8K0PEP8</accession>
<dbReference type="Proteomes" id="UP000809789">
    <property type="component" value="Unassembled WGS sequence"/>
</dbReference>
<dbReference type="EMBL" id="JAESVG020000006">
    <property type="protein sequence ID" value="KAG8626986.1"/>
    <property type="molecule type" value="Genomic_DNA"/>
</dbReference>
<feature type="compositionally biased region" description="Basic and acidic residues" evidence="1">
    <location>
        <begin position="15"/>
        <end position="32"/>
    </location>
</feature>
<protein>
    <submittedName>
        <fullName evidence="2">Uncharacterized protein</fullName>
    </submittedName>
</protein>
<reference evidence="2" key="1">
    <citation type="submission" date="2021-07" db="EMBL/GenBank/DDBJ databases">
        <title>Elsinoe batatas strain:CRI-CJ2 Genome sequencing and assembly.</title>
        <authorList>
            <person name="Huang L."/>
        </authorList>
    </citation>
    <scope>NUCLEOTIDE SEQUENCE</scope>
    <source>
        <strain evidence="2">CRI-CJ2</strain>
    </source>
</reference>
<proteinExistence type="predicted"/>
<evidence type="ECO:0000313" key="3">
    <source>
        <dbReference type="Proteomes" id="UP000809789"/>
    </source>
</evidence>
<feature type="region of interest" description="Disordered" evidence="1">
    <location>
        <begin position="1"/>
        <end position="72"/>
    </location>
</feature>
<comment type="caution">
    <text evidence="2">The sequence shown here is derived from an EMBL/GenBank/DDBJ whole genome shotgun (WGS) entry which is preliminary data.</text>
</comment>
<keyword evidence="3" id="KW-1185">Reference proteome</keyword>
<sequence>MTLGNLGNVPQTPHYHKEERRPDESRRQDRFLPDTIAGAERPSFKSRIPSAPRGILRGSYTRPLPRSDTEPLLPQIEGTTIKPTSRKDNVLPRSLTHSKLTVFRERTNEKPLPPCPGRRSISTARSPTDDKLRIKHAVTKEVKTHSDPPRARLVDIPRRVLPRFNTQPDLDINPPVTPSFRAKSRAAEIKHHALLSPKPPPSPVQRTPLSSVTNVQRSASRLRLSRGKESPVTPIPKSATPAATPSPEPLNPATIVNAQPIPYWVGRFLSQLDHWRTADFNRRSTASSSSLPNSAFGGGQEMEQREQYRHILCSLYADCESEDARGSLQLFYSYLRALHVKTAVGEEVGVAEGVSWGEICNEGELVRRRNQRVEKTPDSLGKLRRGTFMERLLGRRARM</sequence>
<feature type="region of interest" description="Disordered" evidence="1">
    <location>
        <begin position="107"/>
        <end position="130"/>
    </location>
</feature>
<evidence type="ECO:0000313" key="2">
    <source>
        <dbReference type="EMBL" id="KAG8626986.1"/>
    </source>
</evidence>
<dbReference type="AlphaFoldDB" id="A0A8K0PEP8"/>
<feature type="compositionally biased region" description="Polar residues" evidence="1">
    <location>
        <begin position="204"/>
        <end position="219"/>
    </location>
</feature>
<dbReference type="OrthoDB" id="3557758at2759"/>